<dbReference type="Gene3D" id="3.40.50.720">
    <property type="entry name" value="NAD(P)-binding Rossmann-like Domain"/>
    <property type="match status" value="1"/>
</dbReference>
<comment type="caution">
    <text evidence="6">The sequence shown here is derived from an EMBL/GenBank/DDBJ whole genome shotgun (WGS) entry which is preliminary data.</text>
</comment>
<dbReference type="Pfam" id="PF03446">
    <property type="entry name" value="NAD_binding_2"/>
    <property type="match status" value="1"/>
</dbReference>
<keyword evidence="7" id="KW-1185">Reference proteome</keyword>
<dbReference type="EMBL" id="JAZAQF010000001">
    <property type="protein sequence ID" value="MFG3816051.1"/>
    <property type="molecule type" value="Genomic_DNA"/>
</dbReference>
<evidence type="ECO:0000259" key="5">
    <source>
        <dbReference type="Pfam" id="PF14833"/>
    </source>
</evidence>
<evidence type="ECO:0000256" key="3">
    <source>
        <dbReference type="ARBA" id="ARBA00023027"/>
    </source>
</evidence>
<dbReference type="InterPro" id="IPR013328">
    <property type="entry name" value="6PGD_dom2"/>
</dbReference>
<dbReference type="PANTHER" id="PTHR43580:SF9">
    <property type="entry name" value="GLYOXYLATE_SUCCINIC SEMIALDEHYDE REDUCTASE 1"/>
    <property type="match status" value="1"/>
</dbReference>
<keyword evidence="3" id="KW-0520">NAD</keyword>
<dbReference type="InterPro" id="IPR015815">
    <property type="entry name" value="HIBADH-related"/>
</dbReference>
<dbReference type="EC" id="1.1.-.-" evidence="6"/>
<keyword evidence="2 6" id="KW-0560">Oxidoreductase</keyword>
<feature type="domain" description="6-phosphogluconate dehydrogenase NADP-binding" evidence="4">
    <location>
        <begin position="4"/>
        <end position="155"/>
    </location>
</feature>
<dbReference type="PIRSF" id="PIRSF000103">
    <property type="entry name" value="HIBADH"/>
    <property type="match status" value="1"/>
</dbReference>
<proteinExistence type="inferred from homology"/>
<comment type="similarity">
    <text evidence="1">Belongs to the HIBADH-related family.</text>
</comment>
<accession>A0ABW7C4T9</accession>
<dbReference type="InterPro" id="IPR036291">
    <property type="entry name" value="NAD(P)-bd_dom_sf"/>
</dbReference>
<name>A0ABW7C4T9_9CYAN</name>
<evidence type="ECO:0000313" key="6">
    <source>
        <dbReference type="EMBL" id="MFG3816051.1"/>
    </source>
</evidence>
<dbReference type="Proteomes" id="UP001604335">
    <property type="component" value="Unassembled WGS sequence"/>
</dbReference>
<sequence length="293" mass="30807">MTVVAVLGMGLMGRAAAGRLAAAGQEVVAWNRSPEALEPLQGIDRLSATTDLAAAIAPADRVVLWLADGAAIRSVLLEGVIGALLADKTVVQMGTIAPEESRAIGAELTALGCDYYEAPVLGSIPELSAGKLLLMVGATPQQFDRDRAWLQTFGPEPLLVGPVGSAAALKLAMNQLIGSLTTAFAASLALVQREGIAVETFLQILRPSALYAPTFDKKLQRMLDRDFDRPNFPTKHLLKDLDLFTQAAGSQGIETAPVQAVRAVVERAIALGLGNTDYSALFEAIAPVTEPQP</sequence>
<dbReference type="Gene3D" id="1.10.1040.10">
    <property type="entry name" value="N-(1-d-carboxylethyl)-l-norvaline Dehydrogenase, domain 2"/>
    <property type="match status" value="1"/>
</dbReference>
<dbReference type="InterPro" id="IPR029154">
    <property type="entry name" value="HIBADH-like_NADP-bd"/>
</dbReference>
<dbReference type="RefSeq" id="WP_393009675.1">
    <property type="nucleotide sequence ID" value="NZ_JAZAQF010000001.1"/>
</dbReference>
<dbReference type="SUPFAM" id="SSF48179">
    <property type="entry name" value="6-phosphogluconate dehydrogenase C-terminal domain-like"/>
    <property type="match status" value="1"/>
</dbReference>
<feature type="domain" description="3-hydroxyisobutyrate dehydrogenase-like NAD-binding" evidence="5">
    <location>
        <begin position="164"/>
        <end position="283"/>
    </location>
</feature>
<dbReference type="Pfam" id="PF14833">
    <property type="entry name" value="NAD_binding_11"/>
    <property type="match status" value="1"/>
</dbReference>
<evidence type="ECO:0000259" key="4">
    <source>
        <dbReference type="Pfam" id="PF03446"/>
    </source>
</evidence>
<evidence type="ECO:0000256" key="1">
    <source>
        <dbReference type="ARBA" id="ARBA00009080"/>
    </source>
</evidence>
<gene>
    <name evidence="6" type="ORF">VPK24_00255</name>
</gene>
<reference evidence="7" key="1">
    <citation type="journal article" date="2024" name="Algal Res.">
        <title>Biochemical, toxicological and genomic investigation of a high-biomass producing Limnothrix strain isolated from Italian shallow drinking water reservoir.</title>
        <authorList>
            <person name="Simonazzi M."/>
            <person name="Shishido T.K."/>
            <person name="Delbaje E."/>
            <person name="Wahlsten M."/>
            <person name="Fewer D.P."/>
            <person name="Sivonen K."/>
            <person name="Pezzolesi L."/>
            <person name="Pistocchi R."/>
        </authorList>
    </citation>
    <scope>NUCLEOTIDE SEQUENCE [LARGE SCALE GENOMIC DNA]</scope>
    <source>
        <strain evidence="7">LRLZ20PSL1</strain>
    </source>
</reference>
<evidence type="ECO:0000313" key="7">
    <source>
        <dbReference type="Proteomes" id="UP001604335"/>
    </source>
</evidence>
<dbReference type="PANTHER" id="PTHR43580">
    <property type="entry name" value="OXIDOREDUCTASE GLYR1-RELATED"/>
    <property type="match status" value="1"/>
</dbReference>
<dbReference type="InterPro" id="IPR006115">
    <property type="entry name" value="6PGDH_NADP-bd"/>
</dbReference>
<dbReference type="SUPFAM" id="SSF51735">
    <property type="entry name" value="NAD(P)-binding Rossmann-fold domains"/>
    <property type="match status" value="1"/>
</dbReference>
<dbReference type="InterPro" id="IPR008927">
    <property type="entry name" value="6-PGluconate_DH-like_C_sf"/>
</dbReference>
<organism evidence="6 7">
    <name type="scientific">Limnothrix redekei LRLZ20PSL1</name>
    <dbReference type="NCBI Taxonomy" id="3112953"/>
    <lineage>
        <taxon>Bacteria</taxon>
        <taxon>Bacillati</taxon>
        <taxon>Cyanobacteriota</taxon>
        <taxon>Cyanophyceae</taxon>
        <taxon>Pseudanabaenales</taxon>
        <taxon>Pseudanabaenaceae</taxon>
        <taxon>Limnothrix</taxon>
    </lineage>
</organism>
<evidence type="ECO:0000256" key="2">
    <source>
        <dbReference type="ARBA" id="ARBA00023002"/>
    </source>
</evidence>
<dbReference type="InterPro" id="IPR051265">
    <property type="entry name" value="HIBADH-related_NP60_sf"/>
</dbReference>
<dbReference type="GO" id="GO:0016491">
    <property type="term" value="F:oxidoreductase activity"/>
    <property type="evidence" value="ECO:0007669"/>
    <property type="project" value="UniProtKB-KW"/>
</dbReference>
<protein>
    <submittedName>
        <fullName evidence="6">NAD(P)-dependent oxidoreductase</fullName>
        <ecNumber evidence="6">1.1.-.-</ecNumber>
    </submittedName>
</protein>